<dbReference type="Gene3D" id="3.30.60.30">
    <property type="match status" value="1"/>
</dbReference>
<dbReference type="CDD" id="cd00104">
    <property type="entry name" value="KAZAL_FS"/>
    <property type="match status" value="1"/>
</dbReference>
<dbReference type="EMBL" id="GDAI01001249">
    <property type="protein sequence ID" value="JAI16354.1"/>
    <property type="molecule type" value="mRNA"/>
</dbReference>
<dbReference type="AlphaFoldDB" id="A0A0K8TPQ2"/>
<evidence type="ECO:0000259" key="2">
    <source>
        <dbReference type="PROSITE" id="PS51465"/>
    </source>
</evidence>
<reference evidence="3" key="1">
    <citation type="journal article" date="2015" name="Insect Biochem. Mol. Biol.">
        <title>An insight into the sialome of the horse fly, Tabanus bromius.</title>
        <authorList>
            <person name="Ribeiro J.M."/>
            <person name="Kazimirova M."/>
            <person name="Takac P."/>
            <person name="Andersen J.F."/>
            <person name="Francischetti I.M."/>
        </authorList>
    </citation>
    <scope>NUCLEOTIDE SEQUENCE</scope>
</reference>
<dbReference type="SMART" id="SM00280">
    <property type="entry name" value="KAZAL"/>
    <property type="match status" value="1"/>
</dbReference>
<dbReference type="PROSITE" id="PS51465">
    <property type="entry name" value="KAZAL_2"/>
    <property type="match status" value="1"/>
</dbReference>
<dbReference type="Pfam" id="PF00050">
    <property type="entry name" value="Kazal_1"/>
    <property type="match status" value="1"/>
</dbReference>
<sequence>MKFALFSVLVLLLIATFVAADNCPTVCTADYRPVCGTPSGGRRSANRTFGNQCGLDSHNCLNKGDTYDKLHDGECK</sequence>
<feature type="domain" description="Kazal-like" evidence="2">
    <location>
        <begin position="17"/>
        <end position="76"/>
    </location>
</feature>
<evidence type="ECO:0000256" key="1">
    <source>
        <dbReference type="SAM" id="SignalP"/>
    </source>
</evidence>
<dbReference type="SUPFAM" id="SSF100895">
    <property type="entry name" value="Kazal-type serine protease inhibitors"/>
    <property type="match status" value="1"/>
</dbReference>
<proteinExistence type="evidence at transcript level"/>
<keyword evidence="1" id="KW-0732">Signal</keyword>
<feature type="signal peptide" evidence="1">
    <location>
        <begin position="1"/>
        <end position="20"/>
    </location>
</feature>
<name>A0A0K8TPQ2_TABBR</name>
<feature type="chain" id="PRO_5005520166" evidence="1">
    <location>
        <begin position="21"/>
        <end position="76"/>
    </location>
</feature>
<accession>A0A0K8TPQ2</accession>
<organism evidence="3">
    <name type="scientific">Tabanus bromius</name>
    <name type="common">Band-eyed brown horse fly</name>
    <dbReference type="NCBI Taxonomy" id="304241"/>
    <lineage>
        <taxon>Eukaryota</taxon>
        <taxon>Metazoa</taxon>
        <taxon>Ecdysozoa</taxon>
        <taxon>Arthropoda</taxon>
        <taxon>Hexapoda</taxon>
        <taxon>Insecta</taxon>
        <taxon>Pterygota</taxon>
        <taxon>Neoptera</taxon>
        <taxon>Endopterygota</taxon>
        <taxon>Diptera</taxon>
        <taxon>Brachycera</taxon>
        <taxon>Tabanomorpha</taxon>
        <taxon>Tabanoidea</taxon>
        <taxon>Tabanidae</taxon>
        <taxon>Tabanus</taxon>
    </lineage>
</organism>
<protein>
    <submittedName>
        <fullName evidence="3">Putative vasotab</fullName>
    </submittedName>
</protein>
<dbReference type="InterPro" id="IPR036058">
    <property type="entry name" value="Kazal_dom_sf"/>
</dbReference>
<evidence type="ECO:0000313" key="3">
    <source>
        <dbReference type="EMBL" id="JAI16354.1"/>
    </source>
</evidence>
<dbReference type="InterPro" id="IPR002350">
    <property type="entry name" value="Kazal_dom"/>
</dbReference>